<dbReference type="InterPro" id="IPR005527">
    <property type="entry name" value="MinE"/>
</dbReference>
<keyword evidence="8" id="KW-1185">Reference proteome</keyword>
<organism evidence="7 8">
    <name type="scientific">Oceanococcus atlanticus</name>
    <dbReference type="NCBI Taxonomy" id="1317117"/>
    <lineage>
        <taxon>Bacteria</taxon>
        <taxon>Pseudomonadati</taxon>
        <taxon>Pseudomonadota</taxon>
        <taxon>Gammaproteobacteria</taxon>
        <taxon>Chromatiales</taxon>
        <taxon>Oceanococcaceae</taxon>
        <taxon>Oceanococcus</taxon>
    </lineage>
</organism>
<evidence type="ECO:0000256" key="4">
    <source>
        <dbReference type="ARBA" id="ARBA00023306"/>
    </source>
</evidence>
<sequence length="86" mass="9772">MGLLDLFRANEKKSASVAKERLQLIVAHRRAGNMQAPVFLPKLQEDLLEVIRKYVQVSDDAVKIDVERDGDMDVLELNIVVPDNRD</sequence>
<name>A0A1Y1SA93_9GAMM</name>
<dbReference type="FunFam" id="3.30.1070.10:FF:000001">
    <property type="entry name" value="Cell division topological specificity factor"/>
    <property type="match status" value="1"/>
</dbReference>
<evidence type="ECO:0000256" key="6">
    <source>
        <dbReference type="HAMAP-Rule" id="MF_00262"/>
    </source>
</evidence>
<reference evidence="7 8" key="1">
    <citation type="submission" date="2013-04" db="EMBL/GenBank/DDBJ databases">
        <title>Oceanococcus atlanticus 22II-S10r2 Genome Sequencing.</title>
        <authorList>
            <person name="Lai Q."/>
            <person name="Li G."/>
            <person name="Shao Z."/>
        </authorList>
    </citation>
    <scope>NUCLEOTIDE SEQUENCE [LARGE SCALE GENOMIC DNA]</scope>
    <source>
        <strain evidence="7 8">22II-S10r2</strain>
    </source>
</reference>
<dbReference type="AlphaFoldDB" id="A0A1Y1SA93"/>
<keyword evidence="3 6" id="KW-0132">Cell division</keyword>
<dbReference type="GO" id="GO:0032955">
    <property type="term" value="P:regulation of division septum assembly"/>
    <property type="evidence" value="ECO:0007669"/>
    <property type="project" value="InterPro"/>
</dbReference>
<evidence type="ECO:0000256" key="1">
    <source>
        <dbReference type="ARBA" id="ARBA00008168"/>
    </source>
</evidence>
<gene>
    <name evidence="6" type="primary">minE</name>
    <name evidence="7" type="ORF">ATO7_15487</name>
</gene>
<dbReference type="Gene3D" id="3.30.1070.10">
    <property type="entry name" value="Cell division topological specificity factor MinE"/>
    <property type="match status" value="1"/>
</dbReference>
<protein>
    <recommendedName>
        <fullName evidence="2 6">Cell division topological specificity factor</fullName>
    </recommendedName>
</protein>
<dbReference type="Proteomes" id="UP000192342">
    <property type="component" value="Unassembled WGS sequence"/>
</dbReference>
<dbReference type="NCBIfam" id="TIGR01215">
    <property type="entry name" value="minE"/>
    <property type="match status" value="1"/>
</dbReference>
<dbReference type="GO" id="GO:0042802">
    <property type="term" value="F:identical protein binding"/>
    <property type="evidence" value="ECO:0007669"/>
    <property type="project" value="UniProtKB-ARBA"/>
</dbReference>
<comment type="caution">
    <text evidence="7">The sequence shown here is derived from an EMBL/GenBank/DDBJ whole genome shotgun (WGS) entry which is preliminary data.</text>
</comment>
<dbReference type="STRING" id="1317117.ATO7_15487"/>
<proteinExistence type="inferred from homology"/>
<dbReference type="InterPro" id="IPR036707">
    <property type="entry name" value="MinE_sf"/>
</dbReference>
<evidence type="ECO:0000256" key="3">
    <source>
        <dbReference type="ARBA" id="ARBA00022618"/>
    </source>
</evidence>
<dbReference type="OrthoDB" id="9802655at2"/>
<dbReference type="RefSeq" id="WP_083563347.1">
    <property type="nucleotide sequence ID" value="NZ_AQQV01000005.1"/>
</dbReference>
<evidence type="ECO:0000313" key="7">
    <source>
        <dbReference type="EMBL" id="ORE85199.1"/>
    </source>
</evidence>
<evidence type="ECO:0000256" key="5">
    <source>
        <dbReference type="ARBA" id="ARBA00025265"/>
    </source>
</evidence>
<accession>A0A1Y1SA93</accession>
<dbReference type="EMBL" id="AQQV01000005">
    <property type="protein sequence ID" value="ORE85199.1"/>
    <property type="molecule type" value="Genomic_DNA"/>
</dbReference>
<evidence type="ECO:0000313" key="8">
    <source>
        <dbReference type="Proteomes" id="UP000192342"/>
    </source>
</evidence>
<dbReference type="SUPFAM" id="SSF55229">
    <property type="entry name" value="Cell division protein MinE topological specificity domain"/>
    <property type="match status" value="1"/>
</dbReference>
<dbReference type="NCBIfam" id="NF001422">
    <property type="entry name" value="PRK00296.1"/>
    <property type="match status" value="1"/>
</dbReference>
<comment type="similarity">
    <text evidence="1 6">Belongs to the MinE family.</text>
</comment>
<evidence type="ECO:0000256" key="2">
    <source>
        <dbReference type="ARBA" id="ARBA00020112"/>
    </source>
</evidence>
<dbReference type="GO" id="GO:0051301">
    <property type="term" value="P:cell division"/>
    <property type="evidence" value="ECO:0007669"/>
    <property type="project" value="UniProtKB-KW"/>
</dbReference>
<dbReference type="HAMAP" id="MF_00262">
    <property type="entry name" value="MinE"/>
    <property type="match status" value="1"/>
</dbReference>
<comment type="function">
    <text evidence="5 6">Prevents the cell division inhibition by proteins MinC and MinD at internal division sites while permitting inhibition at polar sites. This ensures cell division at the proper site by restricting the formation of a division septum at the midpoint of the long axis of the cell.</text>
</comment>
<keyword evidence="4 6" id="KW-0131">Cell cycle</keyword>
<dbReference type="Pfam" id="PF03776">
    <property type="entry name" value="MinE"/>
    <property type="match status" value="1"/>
</dbReference>